<reference evidence="2 3" key="1">
    <citation type="submission" date="2024-07" db="EMBL/GenBank/DDBJ databases">
        <authorList>
            <person name="Kang M."/>
        </authorList>
    </citation>
    <scope>NUCLEOTIDE SEQUENCE [LARGE SCALE GENOMIC DNA]</scope>
    <source>
        <strain evidence="2 3">DFM31</strain>
    </source>
</reference>
<sequence>MTGNGWDDILEPGEELLWQGQPDPRPDWRAQTLRETLFGLAVTAFSLFWMAKALGIGADATFMGLVFPLMGLPFLVMGLNRAGGKIALGVWRRRHTWYSLTTRRAFIATDLLGRRTLDAYPIGPATPLDHEEGPPDHIWFATDFVKTAQGSKRRRIGFTHLPDSRAVYDQMRRLQREAL</sequence>
<keyword evidence="1" id="KW-0812">Transmembrane</keyword>
<dbReference type="EMBL" id="JBFBVU010000002">
    <property type="protein sequence ID" value="MEV8465686.1"/>
    <property type="molecule type" value="Genomic_DNA"/>
</dbReference>
<evidence type="ECO:0000256" key="1">
    <source>
        <dbReference type="SAM" id="Phobius"/>
    </source>
</evidence>
<name>A0ABV3L2D7_9RHOB</name>
<gene>
    <name evidence="2" type="ORF">AB0T83_02680</name>
</gene>
<keyword evidence="1" id="KW-1133">Transmembrane helix</keyword>
<keyword evidence="3" id="KW-1185">Reference proteome</keyword>
<feature type="transmembrane region" description="Helical" evidence="1">
    <location>
        <begin position="37"/>
        <end position="56"/>
    </location>
</feature>
<dbReference type="RefSeq" id="WP_366191312.1">
    <property type="nucleotide sequence ID" value="NZ_JBFBVU010000002.1"/>
</dbReference>
<accession>A0ABV3L2D7</accession>
<evidence type="ECO:0000313" key="3">
    <source>
        <dbReference type="Proteomes" id="UP001553161"/>
    </source>
</evidence>
<evidence type="ECO:0008006" key="4">
    <source>
        <dbReference type="Google" id="ProtNLM"/>
    </source>
</evidence>
<feature type="transmembrane region" description="Helical" evidence="1">
    <location>
        <begin position="62"/>
        <end position="83"/>
    </location>
</feature>
<proteinExistence type="predicted"/>
<comment type="caution">
    <text evidence="2">The sequence shown here is derived from an EMBL/GenBank/DDBJ whole genome shotgun (WGS) entry which is preliminary data.</text>
</comment>
<evidence type="ECO:0000313" key="2">
    <source>
        <dbReference type="EMBL" id="MEV8465686.1"/>
    </source>
</evidence>
<keyword evidence="1" id="KW-0472">Membrane</keyword>
<organism evidence="2 3">
    <name type="scientific">Meridianimarinicoccus marinus</name>
    <dbReference type="NCBI Taxonomy" id="3231483"/>
    <lineage>
        <taxon>Bacteria</taxon>
        <taxon>Pseudomonadati</taxon>
        <taxon>Pseudomonadota</taxon>
        <taxon>Alphaproteobacteria</taxon>
        <taxon>Rhodobacterales</taxon>
        <taxon>Paracoccaceae</taxon>
        <taxon>Meridianimarinicoccus</taxon>
    </lineage>
</organism>
<dbReference type="Proteomes" id="UP001553161">
    <property type="component" value="Unassembled WGS sequence"/>
</dbReference>
<protein>
    <recommendedName>
        <fullName evidence="4">Aspartate carbamoyltransferase catalytic subunit</fullName>
    </recommendedName>
</protein>